<dbReference type="InterPro" id="IPR020568">
    <property type="entry name" value="Ribosomal_Su5_D2-typ_SF"/>
</dbReference>
<feature type="domain" description="Exoribonuclease phosphorolytic" evidence="10">
    <location>
        <begin position="56"/>
        <end position="186"/>
    </location>
</feature>
<keyword evidence="5" id="KW-0698">rRNA processing</keyword>
<dbReference type="AlphaFoldDB" id="A0A6U9QHF6"/>
<dbReference type="GO" id="GO:0000467">
    <property type="term" value="P:exonucleolytic trimming to generate mature 3'-end of 5.8S rRNA from tricistronic rRNA transcript (SSU-rRNA, 5.8S rRNA, LSU-rRNA)"/>
    <property type="evidence" value="ECO:0007669"/>
    <property type="project" value="TreeGrafter"/>
</dbReference>
<dbReference type="EMBL" id="HBIS01003110">
    <property type="protein sequence ID" value="CAE0608975.1"/>
    <property type="molecule type" value="Transcribed_RNA"/>
</dbReference>
<dbReference type="GO" id="GO:0016075">
    <property type="term" value="P:rRNA catabolic process"/>
    <property type="evidence" value="ECO:0007669"/>
    <property type="project" value="TreeGrafter"/>
</dbReference>
<comment type="similarity">
    <text evidence="3">Belongs to the RNase PH family.</text>
</comment>
<keyword evidence="6" id="KW-0271">Exosome</keyword>
<protein>
    <recommendedName>
        <fullName evidence="9">Ribosomal RNA-processing protein 43</fullName>
    </recommendedName>
</protein>
<dbReference type="InterPro" id="IPR015847">
    <property type="entry name" value="ExoRNase_PH_dom2"/>
</dbReference>
<evidence type="ECO:0000256" key="3">
    <source>
        <dbReference type="ARBA" id="ARBA00006678"/>
    </source>
</evidence>
<dbReference type="InterPro" id="IPR027408">
    <property type="entry name" value="PNPase/RNase_PH_dom_sf"/>
</dbReference>
<evidence type="ECO:0000313" key="12">
    <source>
        <dbReference type="EMBL" id="CAE0608974.1"/>
    </source>
</evidence>
<evidence type="ECO:0000259" key="10">
    <source>
        <dbReference type="Pfam" id="PF01138"/>
    </source>
</evidence>
<sequence length="309" mass="33212">MASNAAEANVLASAEVPEALEAEAFRTIYPKQFFQRFLDGGFRPDGRETAAWRDASLGARVAANADGSCLSKLGNTSVLAGVKLEVMVPDVDLPDRGKLVVHVNMAGTCSSETRPGKTSDKAQDVAADVVSAINACDAVDLTQMCIVKGQAAWVAYLDLYCLEDDGSVFDASLLAAMGALHLTELPAVRLDKGMVSYATDEDAMEVDEGSFRTSQCRLKVDDVVLSGTVGFYHGHKLFDPTHEEELLLESSATVALNEAGKVVFFRVPGGSIELDEVDVLGCIEAARRRYRALHALLETDLGRPPLQWE</sequence>
<comment type="subcellular location">
    <subcellularLocation>
        <location evidence="1">Cytoplasm</location>
    </subcellularLocation>
    <subcellularLocation>
        <location evidence="2">Nucleus</location>
        <location evidence="2">Nucleolus</location>
    </subcellularLocation>
</comment>
<dbReference type="SUPFAM" id="SSF54211">
    <property type="entry name" value="Ribosomal protein S5 domain 2-like"/>
    <property type="match status" value="1"/>
</dbReference>
<dbReference type="Gene3D" id="3.30.230.70">
    <property type="entry name" value="GHMP Kinase, N-terminal domain"/>
    <property type="match status" value="1"/>
</dbReference>
<dbReference type="GO" id="GO:0071035">
    <property type="term" value="P:nuclear polyadenylation-dependent rRNA catabolic process"/>
    <property type="evidence" value="ECO:0007669"/>
    <property type="project" value="TreeGrafter"/>
</dbReference>
<dbReference type="GO" id="GO:0071038">
    <property type="term" value="P:TRAMP-dependent tRNA surveillance pathway"/>
    <property type="evidence" value="ECO:0007669"/>
    <property type="project" value="TreeGrafter"/>
</dbReference>
<evidence type="ECO:0000259" key="11">
    <source>
        <dbReference type="Pfam" id="PF03725"/>
    </source>
</evidence>
<feature type="domain" description="Exoribonuclease phosphorolytic" evidence="11">
    <location>
        <begin position="222"/>
        <end position="288"/>
    </location>
</feature>
<dbReference type="SUPFAM" id="SSF55666">
    <property type="entry name" value="Ribonuclease PH domain 2-like"/>
    <property type="match status" value="1"/>
</dbReference>
<reference evidence="12" key="1">
    <citation type="submission" date="2021-01" db="EMBL/GenBank/DDBJ databases">
        <authorList>
            <person name="Corre E."/>
            <person name="Pelletier E."/>
            <person name="Niang G."/>
            <person name="Scheremetjew M."/>
            <person name="Finn R."/>
            <person name="Kale V."/>
            <person name="Holt S."/>
            <person name="Cochrane G."/>
            <person name="Meng A."/>
            <person name="Brown T."/>
            <person name="Cohen L."/>
        </authorList>
    </citation>
    <scope>NUCLEOTIDE SEQUENCE</scope>
    <source>
        <strain evidence="12">CCMP1897</strain>
    </source>
</reference>
<gene>
    <name evidence="12" type="ORF">PSAL00342_LOCUS2793</name>
    <name evidence="13" type="ORF">PSAL00342_LOCUS2794</name>
</gene>
<dbReference type="GO" id="GO:0000177">
    <property type="term" value="C:cytoplasmic exosome (RNase complex)"/>
    <property type="evidence" value="ECO:0007669"/>
    <property type="project" value="TreeGrafter"/>
</dbReference>
<name>A0A6U9QHF6_9CHLO</name>
<dbReference type="GO" id="GO:0005730">
    <property type="term" value="C:nucleolus"/>
    <property type="evidence" value="ECO:0007669"/>
    <property type="project" value="UniProtKB-SubCell"/>
</dbReference>
<dbReference type="GO" id="GO:0071028">
    <property type="term" value="P:nuclear mRNA surveillance"/>
    <property type="evidence" value="ECO:0007669"/>
    <property type="project" value="TreeGrafter"/>
</dbReference>
<evidence type="ECO:0000256" key="4">
    <source>
        <dbReference type="ARBA" id="ARBA00022490"/>
    </source>
</evidence>
<dbReference type="GO" id="GO:0034473">
    <property type="term" value="P:U1 snRNA 3'-end processing"/>
    <property type="evidence" value="ECO:0007669"/>
    <property type="project" value="TreeGrafter"/>
</dbReference>
<evidence type="ECO:0000256" key="7">
    <source>
        <dbReference type="ARBA" id="ARBA00022884"/>
    </source>
</evidence>
<evidence type="ECO:0000256" key="8">
    <source>
        <dbReference type="ARBA" id="ARBA00023242"/>
    </source>
</evidence>
<dbReference type="PANTHER" id="PTHR11097:SF9">
    <property type="entry name" value="EXOSOME COMPLEX COMPONENT RRP43"/>
    <property type="match status" value="1"/>
</dbReference>
<evidence type="ECO:0000256" key="9">
    <source>
        <dbReference type="ARBA" id="ARBA00030617"/>
    </source>
</evidence>
<dbReference type="GO" id="GO:0034476">
    <property type="term" value="P:U5 snRNA 3'-end processing"/>
    <property type="evidence" value="ECO:0007669"/>
    <property type="project" value="TreeGrafter"/>
</dbReference>
<dbReference type="PANTHER" id="PTHR11097">
    <property type="entry name" value="EXOSOME COMPLEX EXONUCLEASE RIBOSOMAL RNA PROCESSING PROTEIN"/>
    <property type="match status" value="1"/>
</dbReference>
<dbReference type="InterPro" id="IPR050590">
    <property type="entry name" value="Exosome_comp_Rrp42_subfam"/>
</dbReference>
<keyword evidence="7" id="KW-0694">RNA-binding</keyword>
<evidence type="ECO:0000313" key="13">
    <source>
        <dbReference type="EMBL" id="CAE0608975.1"/>
    </source>
</evidence>
<evidence type="ECO:0000256" key="5">
    <source>
        <dbReference type="ARBA" id="ARBA00022552"/>
    </source>
</evidence>
<proteinExistence type="inferred from homology"/>
<dbReference type="InterPro" id="IPR001247">
    <property type="entry name" value="ExoRNase_PH_dom1"/>
</dbReference>
<evidence type="ECO:0000256" key="2">
    <source>
        <dbReference type="ARBA" id="ARBA00004604"/>
    </source>
</evidence>
<organism evidence="12">
    <name type="scientific">Picocystis salinarum</name>
    <dbReference type="NCBI Taxonomy" id="88271"/>
    <lineage>
        <taxon>Eukaryota</taxon>
        <taxon>Viridiplantae</taxon>
        <taxon>Chlorophyta</taxon>
        <taxon>Picocystophyceae</taxon>
        <taxon>Picocystales</taxon>
        <taxon>Picocystaceae</taxon>
        <taxon>Picocystis</taxon>
    </lineage>
</organism>
<evidence type="ECO:0000256" key="6">
    <source>
        <dbReference type="ARBA" id="ARBA00022835"/>
    </source>
</evidence>
<dbReference type="GO" id="GO:0035925">
    <property type="term" value="F:mRNA 3'-UTR AU-rich region binding"/>
    <property type="evidence" value="ECO:0007669"/>
    <property type="project" value="TreeGrafter"/>
</dbReference>
<keyword evidence="8" id="KW-0539">Nucleus</keyword>
<accession>A0A6U9QHF6</accession>
<keyword evidence="4" id="KW-0963">Cytoplasm</keyword>
<dbReference type="InterPro" id="IPR036345">
    <property type="entry name" value="ExoRNase_PH_dom2_sf"/>
</dbReference>
<dbReference type="EMBL" id="HBIS01003109">
    <property type="protein sequence ID" value="CAE0608974.1"/>
    <property type="molecule type" value="Transcribed_RNA"/>
</dbReference>
<dbReference type="GO" id="GO:0034475">
    <property type="term" value="P:U4 snRNA 3'-end processing"/>
    <property type="evidence" value="ECO:0007669"/>
    <property type="project" value="TreeGrafter"/>
</dbReference>
<dbReference type="GO" id="GO:0000176">
    <property type="term" value="C:nuclear exosome (RNase complex)"/>
    <property type="evidence" value="ECO:0007669"/>
    <property type="project" value="TreeGrafter"/>
</dbReference>
<dbReference type="Pfam" id="PF01138">
    <property type="entry name" value="RNase_PH"/>
    <property type="match status" value="1"/>
</dbReference>
<evidence type="ECO:0000256" key="1">
    <source>
        <dbReference type="ARBA" id="ARBA00004496"/>
    </source>
</evidence>
<dbReference type="Pfam" id="PF03725">
    <property type="entry name" value="RNase_PH_C"/>
    <property type="match status" value="1"/>
</dbReference>